<accession>A0A4Y2VWV0</accession>
<gene>
    <name evidence="1" type="ORF">AVEN_91335_1</name>
</gene>
<name>A0A4Y2VWV0_ARAVE</name>
<evidence type="ECO:0000313" key="2">
    <source>
        <dbReference type="Proteomes" id="UP000499080"/>
    </source>
</evidence>
<dbReference type="EMBL" id="BGPR01051291">
    <property type="protein sequence ID" value="GBO28257.1"/>
    <property type="molecule type" value="Genomic_DNA"/>
</dbReference>
<comment type="caution">
    <text evidence="1">The sequence shown here is derived from an EMBL/GenBank/DDBJ whole genome shotgun (WGS) entry which is preliminary data.</text>
</comment>
<evidence type="ECO:0000313" key="1">
    <source>
        <dbReference type="EMBL" id="GBO28257.1"/>
    </source>
</evidence>
<sequence length="97" mass="10877">MSLLGEKIRHECARSFHVTSRPAGEVELLDDSVLIDWLIALKRERLWSSIRCASKSADCDKTANQAEPRIEPAFTEWEGKLTSTITEGLHTMGQAVH</sequence>
<proteinExistence type="predicted"/>
<reference evidence="1 2" key="1">
    <citation type="journal article" date="2019" name="Sci. Rep.">
        <title>Orb-weaving spider Araneus ventricosus genome elucidates the spidroin gene catalogue.</title>
        <authorList>
            <person name="Kono N."/>
            <person name="Nakamura H."/>
            <person name="Ohtoshi R."/>
            <person name="Moran D.A.P."/>
            <person name="Shinohara A."/>
            <person name="Yoshida Y."/>
            <person name="Fujiwara M."/>
            <person name="Mori M."/>
            <person name="Tomita M."/>
            <person name="Arakawa K."/>
        </authorList>
    </citation>
    <scope>NUCLEOTIDE SEQUENCE [LARGE SCALE GENOMIC DNA]</scope>
</reference>
<organism evidence="1 2">
    <name type="scientific">Araneus ventricosus</name>
    <name type="common">Orbweaver spider</name>
    <name type="synonym">Epeira ventricosa</name>
    <dbReference type="NCBI Taxonomy" id="182803"/>
    <lineage>
        <taxon>Eukaryota</taxon>
        <taxon>Metazoa</taxon>
        <taxon>Ecdysozoa</taxon>
        <taxon>Arthropoda</taxon>
        <taxon>Chelicerata</taxon>
        <taxon>Arachnida</taxon>
        <taxon>Araneae</taxon>
        <taxon>Araneomorphae</taxon>
        <taxon>Entelegynae</taxon>
        <taxon>Araneoidea</taxon>
        <taxon>Araneidae</taxon>
        <taxon>Araneus</taxon>
    </lineage>
</organism>
<protein>
    <submittedName>
        <fullName evidence="1">Uncharacterized protein</fullName>
    </submittedName>
</protein>
<dbReference type="Proteomes" id="UP000499080">
    <property type="component" value="Unassembled WGS sequence"/>
</dbReference>
<keyword evidence="2" id="KW-1185">Reference proteome</keyword>
<dbReference type="AlphaFoldDB" id="A0A4Y2VWV0"/>